<proteinExistence type="predicted"/>
<dbReference type="RefSeq" id="WP_160648965.1">
    <property type="nucleotide sequence ID" value="NZ_RSEJ01000003.1"/>
</dbReference>
<evidence type="ECO:0008006" key="3">
    <source>
        <dbReference type="Google" id="ProtNLM"/>
    </source>
</evidence>
<dbReference type="EMBL" id="RSEJ01000003">
    <property type="protein sequence ID" value="NBI51909.1"/>
    <property type="molecule type" value="Genomic_DNA"/>
</dbReference>
<evidence type="ECO:0000313" key="1">
    <source>
        <dbReference type="EMBL" id="NBI51909.1"/>
    </source>
</evidence>
<organism evidence="1 2">
    <name type="scientific">Photobacterium alginatilyticum</name>
    <dbReference type="NCBI Taxonomy" id="1775171"/>
    <lineage>
        <taxon>Bacteria</taxon>
        <taxon>Pseudomonadati</taxon>
        <taxon>Pseudomonadota</taxon>
        <taxon>Gammaproteobacteria</taxon>
        <taxon>Vibrionales</taxon>
        <taxon>Vibrionaceae</taxon>
        <taxon>Photobacterium</taxon>
    </lineage>
</organism>
<gene>
    <name evidence="1" type="ORF">EIZ48_04905</name>
</gene>
<accession>A0ABW9YDR3</accession>
<reference evidence="1 2" key="1">
    <citation type="journal article" date="2017" name="Int. J. Syst. Evol. Microbiol.">
        <title>Photobacterium alginatilyticum sp. nov., a marine bacterium isolated from bottom seawater.</title>
        <authorList>
            <person name="Wang X."/>
            <person name="Wang Y."/>
            <person name="Yang X."/>
            <person name="Sun H."/>
            <person name="Li B."/>
            <person name="Zhang X.H."/>
        </authorList>
    </citation>
    <scope>NUCLEOTIDE SEQUENCE [LARGE SCALE GENOMIC DNA]</scope>
    <source>
        <strain evidence="1 2">P03D4</strain>
    </source>
</reference>
<evidence type="ECO:0000313" key="2">
    <source>
        <dbReference type="Proteomes" id="UP000738517"/>
    </source>
</evidence>
<dbReference type="PROSITE" id="PS51257">
    <property type="entry name" value="PROKAR_LIPOPROTEIN"/>
    <property type="match status" value="1"/>
</dbReference>
<comment type="caution">
    <text evidence="1">The sequence shown here is derived from an EMBL/GenBank/DDBJ whole genome shotgun (WGS) entry which is preliminary data.</text>
</comment>
<keyword evidence="2" id="KW-1185">Reference proteome</keyword>
<dbReference type="Proteomes" id="UP000738517">
    <property type="component" value="Unassembled WGS sequence"/>
</dbReference>
<name>A0ABW9YDR3_9GAMM</name>
<protein>
    <recommendedName>
        <fullName evidence="3">Lipoprotein</fullName>
    </recommendedName>
</protein>
<sequence>MKKIGLLAASVALALTGCGGSDSHSGNANTAPGAATEAVIKAIDGYLVDAEVYIDRNKDGVADSGEKLTSLTNEKGEVTISAADTQFPVIVRAIAGKTYDTDKGGRLTQTVEMTAAAGSNVVTPFTTLAAIENLSLPELAAKLNLSEEVISGDYVASKADTGVAQEAKKAHAVARSLTLELGSTISESQGESDKLITKSNDIITVLDTAINNGDELDDVLISFDDSGSASQIPMPPTVKEHFTGKTFYSVSTNGSYFKDEGMVTATFTDTEVHDLDDSGKVIEEWPITYTTNGFKGGDGLDEVIYMSDAFTMVVTSDNDMIFYTVTNIDNGFTAQAATETMFKGKTLYHLWDDSTNKKARPTFVTLKFDATDNVVDVIEDGETRQQDWSISDNGQMIIQGVMEGDDWVIQPTNLGNDDFTVFYEGTYNESIPYFFTANKDLALSLYDEWYSLAQ</sequence>